<feature type="transmembrane region" description="Helical" evidence="6">
    <location>
        <begin position="265"/>
        <end position="288"/>
    </location>
</feature>
<dbReference type="PANTHER" id="PTHR11206">
    <property type="entry name" value="MULTIDRUG RESISTANCE PROTEIN"/>
    <property type="match status" value="1"/>
</dbReference>
<dbReference type="GO" id="GO:1990961">
    <property type="term" value="P:xenobiotic detoxification by transmembrane export across the plasma membrane"/>
    <property type="evidence" value="ECO:0007669"/>
    <property type="project" value="InterPro"/>
</dbReference>
<dbReference type="GO" id="GO:0042910">
    <property type="term" value="F:xenobiotic transmembrane transporter activity"/>
    <property type="evidence" value="ECO:0007669"/>
    <property type="project" value="InterPro"/>
</dbReference>
<keyword evidence="4 6" id="KW-1133">Transmembrane helix</keyword>
<proteinExistence type="inferred from homology"/>
<evidence type="ECO:0000256" key="5">
    <source>
        <dbReference type="ARBA" id="ARBA00023136"/>
    </source>
</evidence>
<evidence type="ECO:0000256" key="6">
    <source>
        <dbReference type="SAM" id="Phobius"/>
    </source>
</evidence>
<feature type="transmembrane region" description="Helical" evidence="6">
    <location>
        <begin position="98"/>
        <end position="122"/>
    </location>
</feature>
<accession>A0A803LUD3</accession>
<dbReference type="Gramene" id="AUR62018827-RA">
    <property type="protein sequence ID" value="AUR62018827-RA:cds"/>
    <property type="gene ID" value="AUR62018827"/>
</dbReference>
<evidence type="ECO:0000256" key="1">
    <source>
        <dbReference type="ARBA" id="ARBA00004141"/>
    </source>
</evidence>
<dbReference type="Pfam" id="PF01554">
    <property type="entry name" value="MatE"/>
    <property type="match status" value="1"/>
</dbReference>
<evidence type="ECO:0000313" key="7">
    <source>
        <dbReference type="EnsemblPlants" id="AUR62018827-RA:cds"/>
    </source>
</evidence>
<evidence type="ECO:0000256" key="4">
    <source>
        <dbReference type="ARBA" id="ARBA00022989"/>
    </source>
</evidence>
<evidence type="ECO:0000313" key="8">
    <source>
        <dbReference type="Proteomes" id="UP000596660"/>
    </source>
</evidence>
<name>A0A803LUD3_CHEQI</name>
<sequence>MIPQLFAYAMNFPIQKFLQAQGKVDVMAWISAVVVLIHGVLSWLFILKLEWGLVGAAIMLNTSWWLIVIAQIIYIFVTKSDGAWGGFSWLAFEDLWEFVKLSFASAVMLCLEFWYMMLIIVITGRLPNPLVPIDALAICMNLEGWDTMIAVGFNAAVRVSNELGAGNHRQAKISAWVVSITSVAVGLVAVILVLVTKEWFPFLFTASVPVAQETTSLALFLAFNFLLNRIAIGAGWQALFAYINIVCYYMFGLPAGLILGFKFGFGVMGVWGGMLSGICLQTIVLIIVTSLTNWKKEADEAESRVRKWGGTTTEY</sequence>
<dbReference type="InterPro" id="IPR045069">
    <property type="entry name" value="MATE_euk"/>
</dbReference>
<comment type="similarity">
    <text evidence="2">Belongs to the multi antimicrobial extrusion (MATE) (TC 2.A.66.1) family.</text>
</comment>
<organism evidence="7 8">
    <name type="scientific">Chenopodium quinoa</name>
    <name type="common">Quinoa</name>
    <dbReference type="NCBI Taxonomy" id="63459"/>
    <lineage>
        <taxon>Eukaryota</taxon>
        <taxon>Viridiplantae</taxon>
        <taxon>Streptophyta</taxon>
        <taxon>Embryophyta</taxon>
        <taxon>Tracheophyta</taxon>
        <taxon>Spermatophyta</taxon>
        <taxon>Magnoliopsida</taxon>
        <taxon>eudicotyledons</taxon>
        <taxon>Gunneridae</taxon>
        <taxon>Pentapetalae</taxon>
        <taxon>Caryophyllales</taxon>
        <taxon>Chenopodiaceae</taxon>
        <taxon>Chenopodioideae</taxon>
        <taxon>Atripliceae</taxon>
        <taxon>Chenopodium</taxon>
    </lineage>
</organism>
<dbReference type="AlphaFoldDB" id="A0A803LUD3"/>
<dbReference type="OMA" id="YLERDDC"/>
<dbReference type="GO" id="GO:0016020">
    <property type="term" value="C:membrane"/>
    <property type="evidence" value="ECO:0007669"/>
    <property type="project" value="UniProtKB-SubCell"/>
</dbReference>
<protein>
    <submittedName>
        <fullName evidence="7">Uncharacterized protein</fullName>
    </submittedName>
</protein>
<feature type="transmembrane region" description="Helical" evidence="6">
    <location>
        <begin position="202"/>
        <end position="227"/>
    </location>
</feature>
<reference evidence="7" key="2">
    <citation type="submission" date="2021-03" db="UniProtKB">
        <authorList>
            <consortium name="EnsemblPlants"/>
        </authorList>
    </citation>
    <scope>IDENTIFICATION</scope>
</reference>
<dbReference type="Proteomes" id="UP000596660">
    <property type="component" value="Unplaced"/>
</dbReference>
<feature type="transmembrane region" description="Helical" evidence="6">
    <location>
        <begin position="173"/>
        <end position="196"/>
    </location>
</feature>
<dbReference type="EnsemblPlants" id="AUR62018827-RA">
    <property type="protein sequence ID" value="AUR62018827-RA:cds"/>
    <property type="gene ID" value="AUR62018827"/>
</dbReference>
<dbReference type="GO" id="GO:0015297">
    <property type="term" value="F:antiporter activity"/>
    <property type="evidence" value="ECO:0007669"/>
    <property type="project" value="InterPro"/>
</dbReference>
<reference evidence="7" key="1">
    <citation type="journal article" date="2017" name="Nature">
        <title>The genome of Chenopodium quinoa.</title>
        <authorList>
            <person name="Jarvis D.E."/>
            <person name="Ho Y.S."/>
            <person name="Lightfoot D.J."/>
            <person name="Schmoeckel S.M."/>
            <person name="Li B."/>
            <person name="Borm T.J.A."/>
            <person name="Ohyanagi H."/>
            <person name="Mineta K."/>
            <person name="Michell C.T."/>
            <person name="Saber N."/>
            <person name="Kharbatia N.M."/>
            <person name="Rupper R.R."/>
            <person name="Sharp A.R."/>
            <person name="Dally N."/>
            <person name="Boughton B.A."/>
            <person name="Woo Y.H."/>
            <person name="Gao G."/>
            <person name="Schijlen E.G.W.M."/>
            <person name="Guo X."/>
            <person name="Momin A.A."/>
            <person name="Negrao S."/>
            <person name="Al-Babili S."/>
            <person name="Gehring C."/>
            <person name="Roessner U."/>
            <person name="Jung C."/>
            <person name="Murphy K."/>
            <person name="Arold S.T."/>
            <person name="Gojobori T."/>
            <person name="van der Linden C.G."/>
            <person name="van Loo E.N."/>
            <person name="Jellen E.N."/>
            <person name="Maughan P.J."/>
            <person name="Tester M."/>
        </authorList>
    </citation>
    <scope>NUCLEOTIDE SEQUENCE [LARGE SCALE GENOMIC DNA]</scope>
    <source>
        <strain evidence="7">cv. PI 614886</strain>
    </source>
</reference>
<comment type="subcellular location">
    <subcellularLocation>
        <location evidence="1">Membrane</location>
        <topology evidence="1">Multi-pass membrane protein</topology>
    </subcellularLocation>
</comment>
<dbReference type="InterPro" id="IPR002528">
    <property type="entry name" value="MATE_fam"/>
</dbReference>
<feature type="transmembrane region" description="Helical" evidence="6">
    <location>
        <begin position="26"/>
        <end position="46"/>
    </location>
</feature>
<evidence type="ECO:0000256" key="3">
    <source>
        <dbReference type="ARBA" id="ARBA00022692"/>
    </source>
</evidence>
<dbReference type="CDD" id="cd13132">
    <property type="entry name" value="MATE_eukaryotic"/>
    <property type="match status" value="1"/>
</dbReference>
<keyword evidence="5 6" id="KW-0472">Membrane</keyword>
<feature type="transmembrane region" description="Helical" evidence="6">
    <location>
        <begin position="53"/>
        <end position="78"/>
    </location>
</feature>
<feature type="transmembrane region" description="Helical" evidence="6">
    <location>
        <begin position="239"/>
        <end position="259"/>
    </location>
</feature>
<keyword evidence="3 6" id="KW-0812">Transmembrane</keyword>
<evidence type="ECO:0000256" key="2">
    <source>
        <dbReference type="ARBA" id="ARBA00010199"/>
    </source>
</evidence>
<keyword evidence="8" id="KW-1185">Reference proteome</keyword>